<organism evidence="3 4">
    <name type="scientific">Diploscapter pachys</name>
    <dbReference type="NCBI Taxonomy" id="2018661"/>
    <lineage>
        <taxon>Eukaryota</taxon>
        <taxon>Metazoa</taxon>
        <taxon>Ecdysozoa</taxon>
        <taxon>Nematoda</taxon>
        <taxon>Chromadorea</taxon>
        <taxon>Rhabditida</taxon>
        <taxon>Rhabditina</taxon>
        <taxon>Rhabditomorpha</taxon>
        <taxon>Rhabditoidea</taxon>
        <taxon>Rhabditidae</taxon>
        <taxon>Diploscapter</taxon>
    </lineage>
</organism>
<gene>
    <name evidence="3" type="ORF">WR25_05115</name>
</gene>
<keyword evidence="4" id="KW-1185">Reference proteome</keyword>
<dbReference type="Pfam" id="PF12516">
    <property type="entry name" value="DUF3719"/>
    <property type="match status" value="1"/>
</dbReference>
<dbReference type="InterPro" id="IPR022194">
    <property type="entry name" value="DUF3719"/>
</dbReference>
<protein>
    <recommendedName>
        <fullName evidence="2">DUF3719 domain-containing protein</fullName>
    </recommendedName>
</protein>
<accession>A0A2A2K5C7</accession>
<feature type="domain" description="DUF3719" evidence="2">
    <location>
        <begin position="15"/>
        <end position="46"/>
    </location>
</feature>
<reference evidence="3 4" key="1">
    <citation type="journal article" date="2017" name="Curr. Biol.">
        <title>Genome architecture and evolution of a unichromosomal asexual nematode.</title>
        <authorList>
            <person name="Fradin H."/>
            <person name="Zegar C."/>
            <person name="Gutwein M."/>
            <person name="Lucas J."/>
            <person name="Kovtun M."/>
            <person name="Corcoran D."/>
            <person name="Baugh L.R."/>
            <person name="Kiontke K."/>
            <person name="Gunsalus K."/>
            <person name="Fitch D.H."/>
            <person name="Piano F."/>
        </authorList>
    </citation>
    <scope>NUCLEOTIDE SEQUENCE [LARGE SCALE GENOMIC DNA]</scope>
    <source>
        <strain evidence="3">PF1309</strain>
    </source>
</reference>
<sequence>MSNSTGFLQQWDNAVYEGISTGNEILDAEAKLWASKFVHLRVKGIKYYIEKNVSTTQQDKTASLKRNGSYPNSLGPTSTGMRSLTTRQRRLPQINQSQSLNSQIHAEIAGVFVFPVRIARREEVVDLRMSVQTTQLVLREGDLDERGLGCGWGVEHSYRGQGFDL</sequence>
<dbReference type="Proteomes" id="UP000218231">
    <property type="component" value="Unassembled WGS sequence"/>
</dbReference>
<dbReference type="AlphaFoldDB" id="A0A2A2K5C7"/>
<evidence type="ECO:0000259" key="2">
    <source>
        <dbReference type="Pfam" id="PF12516"/>
    </source>
</evidence>
<name>A0A2A2K5C7_9BILA</name>
<feature type="region of interest" description="Disordered" evidence="1">
    <location>
        <begin position="58"/>
        <end position="81"/>
    </location>
</feature>
<evidence type="ECO:0000313" key="3">
    <source>
        <dbReference type="EMBL" id="PAV69115.1"/>
    </source>
</evidence>
<dbReference type="OrthoDB" id="2134133at2759"/>
<evidence type="ECO:0000256" key="1">
    <source>
        <dbReference type="SAM" id="MobiDB-lite"/>
    </source>
</evidence>
<proteinExistence type="predicted"/>
<evidence type="ECO:0000313" key="4">
    <source>
        <dbReference type="Proteomes" id="UP000218231"/>
    </source>
</evidence>
<dbReference type="EMBL" id="LIAE01009592">
    <property type="protein sequence ID" value="PAV69115.1"/>
    <property type="molecule type" value="Genomic_DNA"/>
</dbReference>
<comment type="caution">
    <text evidence="3">The sequence shown here is derived from an EMBL/GenBank/DDBJ whole genome shotgun (WGS) entry which is preliminary data.</text>
</comment>